<dbReference type="PROSITE" id="PS50297">
    <property type="entry name" value="ANK_REP_REGION"/>
    <property type="match status" value="3"/>
</dbReference>
<dbReference type="OrthoDB" id="188462at2759"/>
<dbReference type="Proteomes" id="UP000007797">
    <property type="component" value="Unassembled WGS sequence"/>
</dbReference>
<dbReference type="STRING" id="1054147.F4PM45"/>
<feature type="repeat" description="ANK" evidence="3">
    <location>
        <begin position="281"/>
        <end position="313"/>
    </location>
</feature>
<feature type="compositionally biased region" description="Low complexity" evidence="4">
    <location>
        <begin position="72"/>
        <end position="93"/>
    </location>
</feature>
<organism evidence="5 6">
    <name type="scientific">Cavenderia fasciculata</name>
    <name type="common">Slime mold</name>
    <name type="synonym">Dictyostelium fasciculatum</name>
    <dbReference type="NCBI Taxonomy" id="261658"/>
    <lineage>
        <taxon>Eukaryota</taxon>
        <taxon>Amoebozoa</taxon>
        <taxon>Evosea</taxon>
        <taxon>Eumycetozoa</taxon>
        <taxon>Dictyostelia</taxon>
        <taxon>Acytosteliales</taxon>
        <taxon>Cavenderiaceae</taxon>
        <taxon>Cavenderia</taxon>
    </lineage>
</organism>
<gene>
    <name evidence="5" type="ORF">DFA_04878</name>
</gene>
<evidence type="ECO:0000256" key="4">
    <source>
        <dbReference type="SAM" id="MobiDB-lite"/>
    </source>
</evidence>
<dbReference type="InterPro" id="IPR002110">
    <property type="entry name" value="Ankyrin_rpt"/>
</dbReference>
<name>F4PM45_CACFS</name>
<evidence type="ECO:0000256" key="3">
    <source>
        <dbReference type="PROSITE-ProRule" id="PRU00023"/>
    </source>
</evidence>
<evidence type="ECO:0000313" key="5">
    <source>
        <dbReference type="EMBL" id="EGG22748.1"/>
    </source>
</evidence>
<proteinExistence type="predicted"/>
<accession>F4PM45</accession>
<dbReference type="GeneID" id="14875320"/>
<reference evidence="6" key="1">
    <citation type="journal article" date="2011" name="Genome Res.">
        <title>Phylogeny-wide analysis of social amoeba genomes highlights ancient origins for complex intercellular communication.</title>
        <authorList>
            <person name="Heidel A.J."/>
            <person name="Lawal H.M."/>
            <person name="Felder M."/>
            <person name="Schilde C."/>
            <person name="Helps N.R."/>
            <person name="Tunggal B."/>
            <person name="Rivero F."/>
            <person name="John U."/>
            <person name="Schleicher M."/>
            <person name="Eichinger L."/>
            <person name="Platzer M."/>
            <person name="Noegel A.A."/>
            <person name="Schaap P."/>
            <person name="Gloeckner G."/>
        </authorList>
    </citation>
    <scope>NUCLEOTIDE SEQUENCE [LARGE SCALE GENOMIC DNA]</scope>
    <source>
        <strain evidence="6">SH3</strain>
    </source>
</reference>
<sequence>MAHEDSTTPTTSTTTTPSSTSTSSIVAQPLPPNYNPILYQNIGIDKDDDDIKHPNSYISTETQTPKSPQQESSTTSTTNNNNNKNTTVNNNTSSKRVGTLTILRSTPLISAIFDHQYEKAEEMIATNPHMINIAEPNQGYTPLLLAVENKNKEIAFRISKLLIEAGAIIKVMTKGGHTPFGQACSFGNLKIVQYMASLDGSLITEILPVPPILLASEQGHLEVVQWLTASGAYIYAQLTKVTIKNKGVMAFHQAACKGHLPVVQFFVERCGMFIEDRSNLLGVTALYVAIEQNHLDVTKYLIEKGANPNVPRSDGYFGLYMAAQKGLTEMTKLILGYGANPNQLSFTGNTSLDIARTKKLPEIIQILTPITSPSLCKTSPSDGVSTTSSSSSSGCIIM</sequence>
<feature type="region of interest" description="Disordered" evidence="4">
    <location>
        <begin position="1"/>
        <end position="93"/>
    </location>
</feature>
<dbReference type="KEGG" id="dfa:DFA_04878"/>
<keyword evidence="2 3" id="KW-0040">ANK repeat</keyword>
<dbReference type="PANTHER" id="PTHR24188">
    <property type="entry name" value="ANKYRIN REPEAT PROTEIN"/>
    <property type="match status" value="1"/>
</dbReference>
<dbReference type="EMBL" id="GL883008">
    <property type="protein sequence ID" value="EGG22748.1"/>
    <property type="molecule type" value="Genomic_DNA"/>
</dbReference>
<evidence type="ECO:0000256" key="1">
    <source>
        <dbReference type="ARBA" id="ARBA00022737"/>
    </source>
</evidence>
<dbReference type="RefSeq" id="XP_004360599.1">
    <property type="nucleotide sequence ID" value="XM_004360542.1"/>
</dbReference>
<protein>
    <submittedName>
        <fullName evidence="5">Ankyrin repeat protein</fullName>
    </submittedName>
</protein>
<feature type="region of interest" description="Disordered" evidence="4">
    <location>
        <begin position="377"/>
        <end position="398"/>
    </location>
</feature>
<evidence type="ECO:0000256" key="2">
    <source>
        <dbReference type="ARBA" id="ARBA00023043"/>
    </source>
</evidence>
<dbReference type="AlphaFoldDB" id="F4PM45"/>
<evidence type="ECO:0000313" key="6">
    <source>
        <dbReference type="Proteomes" id="UP000007797"/>
    </source>
</evidence>
<dbReference type="SMART" id="SM00248">
    <property type="entry name" value="ANK"/>
    <property type="match status" value="7"/>
</dbReference>
<keyword evidence="1" id="KW-0677">Repeat</keyword>
<feature type="repeat" description="ANK" evidence="3">
    <location>
        <begin position="138"/>
        <end position="174"/>
    </location>
</feature>
<dbReference type="Gene3D" id="1.25.40.20">
    <property type="entry name" value="Ankyrin repeat-containing domain"/>
    <property type="match status" value="2"/>
</dbReference>
<dbReference type="PROSITE" id="PS50088">
    <property type="entry name" value="ANK_REPEAT"/>
    <property type="match status" value="3"/>
</dbReference>
<dbReference type="PANTHER" id="PTHR24188:SF29">
    <property type="entry name" value="GH09064P"/>
    <property type="match status" value="1"/>
</dbReference>
<dbReference type="Pfam" id="PF12796">
    <property type="entry name" value="Ank_2"/>
    <property type="match status" value="2"/>
</dbReference>
<feature type="repeat" description="ANK" evidence="3">
    <location>
        <begin position="314"/>
        <end position="346"/>
    </location>
</feature>
<keyword evidence="6" id="KW-1185">Reference proteome</keyword>
<feature type="compositionally biased region" description="Polar residues" evidence="4">
    <location>
        <begin position="56"/>
        <end position="71"/>
    </location>
</feature>
<dbReference type="SUPFAM" id="SSF48403">
    <property type="entry name" value="Ankyrin repeat"/>
    <property type="match status" value="1"/>
</dbReference>
<feature type="compositionally biased region" description="Low complexity" evidence="4">
    <location>
        <begin position="7"/>
        <end position="24"/>
    </location>
</feature>
<feature type="compositionally biased region" description="Low complexity" evidence="4">
    <location>
        <begin position="378"/>
        <end position="398"/>
    </location>
</feature>
<dbReference type="InterPro" id="IPR036770">
    <property type="entry name" value="Ankyrin_rpt-contain_sf"/>
</dbReference>